<dbReference type="STRING" id="572036.SAMN05661099_3297"/>
<feature type="transmembrane region" description="Helical" evidence="1">
    <location>
        <begin position="40"/>
        <end position="57"/>
    </location>
</feature>
<accession>A0A1T5EYI8</accession>
<keyword evidence="3" id="KW-1185">Reference proteome</keyword>
<organism evidence="2 3">
    <name type="scientific">Daejeonella lutea</name>
    <dbReference type="NCBI Taxonomy" id="572036"/>
    <lineage>
        <taxon>Bacteria</taxon>
        <taxon>Pseudomonadati</taxon>
        <taxon>Bacteroidota</taxon>
        <taxon>Sphingobacteriia</taxon>
        <taxon>Sphingobacteriales</taxon>
        <taxon>Sphingobacteriaceae</taxon>
        <taxon>Daejeonella</taxon>
    </lineage>
</organism>
<feature type="transmembrane region" description="Helical" evidence="1">
    <location>
        <begin position="7"/>
        <end position="28"/>
    </location>
</feature>
<feature type="transmembrane region" description="Helical" evidence="1">
    <location>
        <begin position="69"/>
        <end position="86"/>
    </location>
</feature>
<name>A0A1T5EYI8_9SPHI</name>
<dbReference type="RefSeq" id="WP_079703800.1">
    <property type="nucleotide sequence ID" value="NZ_FUYR01000005.1"/>
</dbReference>
<evidence type="ECO:0000256" key="1">
    <source>
        <dbReference type="SAM" id="Phobius"/>
    </source>
</evidence>
<proteinExistence type="predicted"/>
<keyword evidence="1" id="KW-0472">Membrane</keyword>
<dbReference type="Proteomes" id="UP000189981">
    <property type="component" value="Unassembled WGS sequence"/>
</dbReference>
<dbReference type="EMBL" id="FUYR01000005">
    <property type="protein sequence ID" value="SKB88986.1"/>
    <property type="molecule type" value="Genomic_DNA"/>
</dbReference>
<dbReference type="AlphaFoldDB" id="A0A1T5EYI8"/>
<feature type="transmembrane region" description="Helical" evidence="1">
    <location>
        <begin position="106"/>
        <end position="126"/>
    </location>
</feature>
<dbReference type="OrthoDB" id="799709at2"/>
<protein>
    <submittedName>
        <fullName evidence="2">Uncharacterized protein</fullName>
    </submittedName>
</protein>
<evidence type="ECO:0000313" key="2">
    <source>
        <dbReference type="EMBL" id="SKB88986.1"/>
    </source>
</evidence>
<reference evidence="3" key="1">
    <citation type="submission" date="2017-02" db="EMBL/GenBank/DDBJ databases">
        <authorList>
            <person name="Varghese N."/>
            <person name="Submissions S."/>
        </authorList>
    </citation>
    <scope>NUCLEOTIDE SEQUENCE [LARGE SCALE GENOMIC DNA]</scope>
    <source>
        <strain evidence="3">DSM 22385</strain>
    </source>
</reference>
<gene>
    <name evidence="2" type="ORF">SAMN05661099_3297</name>
</gene>
<evidence type="ECO:0000313" key="3">
    <source>
        <dbReference type="Proteomes" id="UP000189981"/>
    </source>
</evidence>
<keyword evidence="1" id="KW-1133">Transmembrane helix</keyword>
<keyword evidence="1" id="KW-0812">Transmembrane</keyword>
<sequence length="142" mass="15778">MTAKNYTGLLGVILVLVGGMCPMLRVPIFGNWNYWDIDTVLASIVYSLSALALIAAVTRKQGLLRFSGWLLLLMLVFTLTAVYFKANDYFSFIPLKKLAAAATRMIKFKWIGWGLMFAGTFIIILFSGKEKVSLKTSPKMPG</sequence>